<organism evidence="3 4">
    <name type="scientific">Calicophoron daubneyi</name>
    <name type="common">Rumen fluke</name>
    <name type="synonym">Paramphistomum daubneyi</name>
    <dbReference type="NCBI Taxonomy" id="300641"/>
    <lineage>
        <taxon>Eukaryota</taxon>
        <taxon>Metazoa</taxon>
        <taxon>Spiralia</taxon>
        <taxon>Lophotrochozoa</taxon>
        <taxon>Platyhelminthes</taxon>
        <taxon>Trematoda</taxon>
        <taxon>Digenea</taxon>
        <taxon>Plagiorchiida</taxon>
        <taxon>Pronocephalata</taxon>
        <taxon>Paramphistomoidea</taxon>
        <taxon>Paramphistomidae</taxon>
        <taxon>Calicophoron</taxon>
    </lineage>
</organism>
<dbReference type="Pfam" id="PF05147">
    <property type="entry name" value="LANC_like"/>
    <property type="match status" value="1"/>
</dbReference>
<dbReference type="AlphaFoldDB" id="A0AAV2TGR6"/>
<proteinExistence type="inferred from homology"/>
<keyword evidence="2" id="KW-0479">Metal-binding</keyword>
<accession>A0AAV2TGR6</accession>
<evidence type="ECO:0000313" key="4">
    <source>
        <dbReference type="Proteomes" id="UP001497525"/>
    </source>
</evidence>
<dbReference type="SMART" id="SM01260">
    <property type="entry name" value="LANC_like"/>
    <property type="match status" value="1"/>
</dbReference>
<dbReference type="SUPFAM" id="SSF158745">
    <property type="entry name" value="LanC-like"/>
    <property type="match status" value="1"/>
</dbReference>
<dbReference type="GO" id="GO:0005886">
    <property type="term" value="C:plasma membrane"/>
    <property type="evidence" value="ECO:0007669"/>
    <property type="project" value="TreeGrafter"/>
</dbReference>
<dbReference type="PANTHER" id="PTHR12736">
    <property type="entry name" value="LANC-LIKE PROTEIN"/>
    <property type="match status" value="1"/>
</dbReference>
<dbReference type="PRINTS" id="PR01951">
    <property type="entry name" value="LANCEUKARYTE"/>
</dbReference>
<evidence type="ECO:0000313" key="3">
    <source>
        <dbReference type="EMBL" id="CAL5135880.1"/>
    </source>
</evidence>
<dbReference type="PRINTS" id="PR01950">
    <property type="entry name" value="LANCSUPER"/>
</dbReference>
<dbReference type="GO" id="GO:0046872">
    <property type="term" value="F:metal ion binding"/>
    <property type="evidence" value="ECO:0007669"/>
    <property type="project" value="UniProtKB-KW"/>
</dbReference>
<comment type="caution">
    <text evidence="3">The sequence shown here is derived from an EMBL/GenBank/DDBJ whole genome shotgun (WGS) entry which is preliminary data.</text>
</comment>
<dbReference type="Gene3D" id="1.50.10.10">
    <property type="match status" value="1"/>
</dbReference>
<dbReference type="PANTHER" id="PTHR12736:SF21">
    <property type="entry name" value="LANC-LIKE PROTEIN 2"/>
    <property type="match status" value="1"/>
</dbReference>
<protein>
    <recommendedName>
        <fullName evidence="5">LanC-like protein 2</fullName>
    </recommendedName>
</protein>
<comment type="similarity">
    <text evidence="1">Belongs to the LanC-like protein family.</text>
</comment>
<dbReference type="InterPro" id="IPR012341">
    <property type="entry name" value="6hp_glycosidase-like_sf"/>
</dbReference>
<dbReference type="GO" id="GO:0005975">
    <property type="term" value="P:carbohydrate metabolic process"/>
    <property type="evidence" value="ECO:0007669"/>
    <property type="project" value="InterPro"/>
</dbReference>
<dbReference type="InterPro" id="IPR020464">
    <property type="entry name" value="LanC-like_prot_euk"/>
</dbReference>
<dbReference type="InterPro" id="IPR007822">
    <property type="entry name" value="LANC-like"/>
</dbReference>
<sequence length="422" mass="47028">MLQNRESFRKLVDDWKRMMAAKTVRLLGILNEKTAELSSSDISMYTGLAGVGYFFARLSNSKSGFFSKEVLDEATRLSQKMVRRCLRHVETDKFHRNVSVFTSPVGAFFLGAIVSSTEGEPASSGASSRDDCVKQVLSAQRFASVWDSGMPDEALYGRTGYLNALILLREANLNVPTQAVHEVVEAIIKSGTHGSHACSSDGTYRELMRDSGHEDLLMPPLMFAWHGKYYLGGAHGFAGILLTLINVHRLFPDALNSDTLNRYVLPTIRWYSELQLESGNWPSSLGESCGRDVLVHWCHGATGAVPLMLSAYELWHEEIFLKKALKAGDAIWARGLLHKGCGICHGSAGSGYALLDLYRFTKDTKYLYRASKFSEWCTDCFQNRKRVPDRPYSLFEGLAGTLYFLVEILDPLAARFPLLHAA</sequence>
<feature type="binding site" evidence="2">
    <location>
        <position position="344"/>
    </location>
    <ligand>
        <name>Zn(2+)</name>
        <dbReference type="ChEBI" id="CHEBI:29105"/>
    </ligand>
</feature>
<feature type="binding site" evidence="2">
    <location>
        <position position="345"/>
    </location>
    <ligand>
        <name>Zn(2+)</name>
        <dbReference type="ChEBI" id="CHEBI:29105"/>
    </ligand>
</feature>
<reference evidence="3" key="1">
    <citation type="submission" date="2024-06" db="EMBL/GenBank/DDBJ databases">
        <authorList>
            <person name="Liu X."/>
            <person name="Lenzi L."/>
            <person name="Haldenby T S."/>
            <person name="Uol C."/>
        </authorList>
    </citation>
    <scope>NUCLEOTIDE SEQUENCE</scope>
</reference>
<dbReference type="EMBL" id="CAXLJL010000268">
    <property type="protein sequence ID" value="CAL5135880.1"/>
    <property type="molecule type" value="Genomic_DNA"/>
</dbReference>
<feature type="binding site" evidence="2">
    <location>
        <position position="298"/>
    </location>
    <ligand>
        <name>Zn(2+)</name>
        <dbReference type="ChEBI" id="CHEBI:29105"/>
    </ligand>
</feature>
<evidence type="ECO:0000256" key="1">
    <source>
        <dbReference type="ARBA" id="ARBA00007179"/>
    </source>
</evidence>
<keyword evidence="2" id="KW-0862">Zinc</keyword>
<dbReference type="CDD" id="cd04794">
    <property type="entry name" value="euk_LANCL"/>
    <property type="match status" value="1"/>
</dbReference>
<gene>
    <name evidence="3" type="ORF">CDAUBV1_LOCUS9988</name>
</gene>
<evidence type="ECO:0000256" key="2">
    <source>
        <dbReference type="PIRSR" id="PIRSR607822-1"/>
    </source>
</evidence>
<evidence type="ECO:0008006" key="5">
    <source>
        <dbReference type="Google" id="ProtNLM"/>
    </source>
</evidence>
<name>A0AAV2TGR6_CALDB</name>
<dbReference type="GO" id="GO:0031179">
    <property type="term" value="P:peptide modification"/>
    <property type="evidence" value="ECO:0007669"/>
    <property type="project" value="InterPro"/>
</dbReference>
<dbReference type="Proteomes" id="UP001497525">
    <property type="component" value="Unassembled WGS sequence"/>
</dbReference>